<accession>A0A8S5TGI7</accession>
<organism evidence="1">
    <name type="scientific">Myoviridae sp. ctIty1</name>
    <dbReference type="NCBI Taxonomy" id="2827673"/>
    <lineage>
        <taxon>Viruses</taxon>
        <taxon>Duplodnaviria</taxon>
        <taxon>Heunggongvirae</taxon>
        <taxon>Uroviricota</taxon>
        <taxon>Caudoviricetes</taxon>
    </lineage>
</organism>
<protein>
    <submittedName>
        <fullName evidence="1">Uncharacterized protein</fullName>
    </submittedName>
</protein>
<sequence length="140" mass="16056">MASFRDLFDLGLPDIVENDTNKTGNNYCIGYQEMNELAVNKGTNKTTAHLIIGVKDPSNNYKSAYDPTTATFNKRYSHDKLKEIDTLPVGTNYTPEYDLTDLEVFKFRSNTTYLLLQKDTDEQKGIYITDPIMITYPYNE</sequence>
<reference evidence="1" key="1">
    <citation type="journal article" date="2021" name="Proc. Natl. Acad. Sci. U.S.A.">
        <title>A Catalog of Tens of Thousands of Viruses from Human Metagenomes Reveals Hidden Associations with Chronic Diseases.</title>
        <authorList>
            <person name="Tisza M.J."/>
            <person name="Buck C.B."/>
        </authorList>
    </citation>
    <scope>NUCLEOTIDE SEQUENCE</scope>
    <source>
        <strain evidence="1">CtIty1</strain>
    </source>
</reference>
<name>A0A8S5TGI7_9CAUD</name>
<proteinExistence type="predicted"/>
<evidence type="ECO:0000313" key="1">
    <source>
        <dbReference type="EMBL" id="DAF62428.1"/>
    </source>
</evidence>
<dbReference type="EMBL" id="BK032823">
    <property type="protein sequence ID" value="DAF62428.1"/>
    <property type="molecule type" value="Genomic_DNA"/>
</dbReference>